<protein>
    <submittedName>
        <fullName evidence="5">Tetratricopeptide repeat protein</fullName>
    </submittedName>
</protein>
<organism evidence="5 6">
    <name type="scientific">Phenylobacterium terrae</name>
    <dbReference type="NCBI Taxonomy" id="2665495"/>
    <lineage>
        <taxon>Bacteria</taxon>
        <taxon>Pseudomonadati</taxon>
        <taxon>Pseudomonadota</taxon>
        <taxon>Alphaproteobacteria</taxon>
        <taxon>Caulobacterales</taxon>
        <taxon>Caulobacteraceae</taxon>
        <taxon>Phenylobacterium</taxon>
    </lineage>
</organism>
<gene>
    <name evidence="5" type="ORF">ACFSC0_04285</name>
</gene>
<dbReference type="Gene3D" id="1.25.40.10">
    <property type="entry name" value="Tetratricopeptide repeat domain"/>
    <property type="match status" value="2"/>
</dbReference>
<dbReference type="PANTHER" id="PTHR44943:SF4">
    <property type="entry name" value="TPR REPEAT-CONTAINING PROTEIN MJ0798"/>
    <property type="match status" value="1"/>
</dbReference>
<dbReference type="PROSITE" id="PS50293">
    <property type="entry name" value="TPR_REGION"/>
    <property type="match status" value="1"/>
</dbReference>
<reference evidence="6" key="1">
    <citation type="journal article" date="2019" name="Int. J. Syst. Evol. Microbiol.">
        <title>The Global Catalogue of Microorganisms (GCM) 10K type strain sequencing project: providing services to taxonomists for standard genome sequencing and annotation.</title>
        <authorList>
            <consortium name="The Broad Institute Genomics Platform"/>
            <consortium name="The Broad Institute Genome Sequencing Center for Infectious Disease"/>
            <person name="Wu L."/>
            <person name="Ma J."/>
        </authorList>
    </citation>
    <scope>NUCLEOTIDE SEQUENCE [LARGE SCALE GENOMIC DNA]</scope>
    <source>
        <strain evidence="6">DFY28</strain>
    </source>
</reference>
<accession>A0ABW4MYM5</accession>
<feature type="signal peptide" evidence="4">
    <location>
        <begin position="1"/>
        <end position="24"/>
    </location>
</feature>
<dbReference type="RefSeq" id="WP_377280347.1">
    <property type="nucleotide sequence ID" value="NZ_JBHRSI010000001.1"/>
</dbReference>
<evidence type="ECO:0000313" key="5">
    <source>
        <dbReference type="EMBL" id="MFD1782603.1"/>
    </source>
</evidence>
<keyword evidence="2 3" id="KW-0802">TPR repeat</keyword>
<keyword evidence="6" id="KW-1185">Reference proteome</keyword>
<evidence type="ECO:0000313" key="6">
    <source>
        <dbReference type="Proteomes" id="UP001597237"/>
    </source>
</evidence>
<feature type="chain" id="PRO_5047502248" evidence="4">
    <location>
        <begin position="25"/>
        <end position="306"/>
    </location>
</feature>
<evidence type="ECO:0000256" key="4">
    <source>
        <dbReference type="SAM" id="SignalP"/>
    </source>
</evidence>
<dbReference type="PROSITE" id="PS50005">
    <property type="entry name" value="TPR"/>
    <property type="match status" value="2"/>
</dbReference>
<proteinExistence type="predicted"/>
<keyword evidence="4" id="KW-0732">Signal</keyword>
<dbReference type="PANTHER" id="PTHR44943">
    <property type="entry name" value="CELLULOSE SYNTHASE OPERON PROTEIN C"/>
    <property type="match status" value="1"/>
</dbReference>
<dbReference type="Pfam" id="PF14559">
    <property type="entry name" value="TPR_19"/>
    <property type="match status" value="1"/>
</dbReference>
<feature type="repeat" description="TPR" evidence="3">
    <location>
        <begin position="220"/>
        <end position="253"/>
    </location>
</feature>
<comment type="caution">
    <text evidence="5">The sequence shown here is derived from an EMBL/GenBank/DDBJ whole genome shotgun (WGS) entry which is preliminary data.</text>
</comment>
<dbReference type="SUPFAM" id="SSF48452">
    <property type="entry name" value="TPR-like"/>
    <property type="match status" value="2"/>
</dbReference>
<evidence type="ECO:0000256" key="2">
    <source>
        <dbReference type="ARBA" id="ARBA00022803"/>
    </source>
</evidence>
<evidence type="ECO:0000256" key="1">
    <source>
        <dbReference type="ARBA" id="ARBA00022737"/>
    </source>
</evidence>
<dbReference type="InterPro" id="IPR019734">
    <property type="entry name" value="TPR_rpt"/>
</dbReference>
<dbReference type="SMART" id="SM00028">
    <property type="entry name" value="TPR"/>
    <property type="match status" value="3"/>
</dbReference>
<feature type="repeat" description="TPR" evidence="3">
    <location>
        <begin position="78"/>
        <end position="111"/>
    </location>
</feature>
<sequence>MVAFRTWIIAGAAAAALSGTAALAAGGGGGGGDMPSVSGPQYDPAEEYAKGVAALNAQKYKDAERAFDRVVDAVPKNAEGWRMLGLANVQQGDFKGAKRAYERAVRLEPDSIAARQGLGLALASLKDAKAQEQLAWLKAKAAACADACAEAAELKAATQAVEGALAGAAPSAALAPQMLFAGPEAGDAAYVAAVGLINEKRYDEALAALAAAREAFGPHPDILTYQGYAWRKKGDLARAEAHYRQALAVAPDHRGATEYYGELKVETGDLAGARALLARLDAACAYGCPEAEELRRWIAAGGEPNG</sequence>
<dbReference type="InterPro" id="IPR051685">
    <property type="entry name" value="Ycf3/AcsC/BcsC/TPR_MFPF"/>
</dbReference>
<dbReference type="InterPro" id="IPR011990">
    <property type="entry name" value="TPR-like_helical_dom_sf"/>
</dbReference>
<keyword evidence="1" id="KW-0677">Repeat</keyword>
<evidence type="ECO:0000256" key="3">
    <source>
        <dbReference type="PROSITE-ProRule" id="PRU00339"/>
    </source>
</evidence>
<dbReference type="EMBL" id="JBHUEY010000001">
    <property type="protein sequence ID" value="MFD1782603.1"/>
    <property type="molecule type" value="Genomic_DNA"/>
</dbReference>
<name>A0ABW4MYM5_9CAUL</name>
<dbReference type="Pfam" id="PF13432">
    <property type="entry name" value="TPR_16"/>
    <property type="match status" value="1"/>
</dbReference>
<dbReference type="Proteomes" id="UP001597237">
    <property type="component" value="Unassembled WGS sequence"/>
</dbReference>